<organism evidence="1 2">
    <name type="scientific">Musa balbisiana</name>
    <name type="common">Banana</name>
    <dbReference type="NCBI Taxonomy" id="52838"/>
    <lineage>
        <taxon>Eukaryota</taxon>
        <taxon>Viridiplantae</taxon>
        <taxon>Streptophyta</taxon>
        <taxon>Embryophyta</taxon>
        <taxon>Tracheophyta</taxon>
        <taxon>Spermatophyta</taxon>
        <taxon>Magnoliopsida</taxon>
        <taxon>Liliopsida</taxon>
        <taxon>Zingiberales</taxon>
        <taxon>Musaceae</taxon>
        <taxon>Musa</taxon>
    </lineage>
</organism>
<reference evidence="1 2" key="1">
    <citation type="journal article" date="2019" name="Nat. Plants">
        <title>Genome sequencing of Musa balbisiana reveals subgenome evolution and function divergence in polyploid bananas.</title>
        <authorList>
            <person name="Yao X."/>
        </authorList>
    </citation>
    <scope>NUCLEOTIDE SEQUENCE [LARGE SCALE GENOMIC DNA]</scope>
    <source>
        <strain evidence="2">cv. DH-PKW</strain>
        <tissue evidence="1">Leaves</tissue>
    </source>
</reference>
<keyword evidence="2" id="KW-1185">Reference proteome</keyword>
<accession>A0A4S8K4G6</accession>
<dbReference type="Proteomes" id="UP000317650">
    <property type="component" value="Chromosome 8"/>
</dbReference>
<protein>
    <submittedName>
        <fullName evidence="1">Uncharacterized protein</fullName>
    </submittedName>
</protein>
<dbReference type="AlphaFoldDB" id="A0A4S8K4G6"/>
<name>A0A4S8K4G6_MUSBA</name>
<evidence type="ECO:0000313" key="1">
    <source>
        <dbReference type="EMBL" id="THU69703.1"/>
    </source>
</evidence>
<gene>
    <name evidence="1" type="ORF">C4D60_Mb08t17180</name>
</gene>
<sequence>MVPPSLYMLRDCVWMQALFVWIETVVIGAPSRKDIIVIFTTASKGLYITAQWVLGFAPSPPPSGRLAPSSTHPNPQPVASPNKSHTYLVAAAHGRNPMALHGDVTAAQDLHYMCCCNPMVLHGKVIAAQDLQQHIIATQWLSTAM</sequence>
<comment type="caution">
    <text evidence="1">The sequence shown here is derived from an EMBL/GenBank/DDBJ whole genome shotgun (WGS) entry which is preliminary data.</text>
</comment>
<proteinExistence type="predicted"/>
<evidence type="ECO:0000313" key="2">
    <source>
        <dbReference type="Proteomes" id="UP000317650"/>
    </source>
</evidence>
<dbReference type="EMBL" id="PYDT01000002">
    <property type="protein sequence ID" value="THU69703.1"/>
    <property type="molecule type" value="Genomic_DNA"/>
</dbReference>